<evidence type="ECO:0000256" key="3">
    <source>
        <dbReference type="ARBA" id="ARBA00022679"/>
    </source>
</evidence>
<name>A0AAD9IY18_9ANNE</name>
<dbReference type="PANTHER" id="PTHR12812">
    <property type="entry name" value="HEPARAN SULFATE 6-O-SULFOTRANSFERASE 3"/>
    <property type="match status" value="1"/>
</dbReference>
<keyword evidence="8" id="KW-0735">Signal-anchor</keyword>
<evidence type="ECO:0000256" key="9">
    <source>
        <dbReference type="SAM" id="MobiDB-lite"/>
    </source>
</evidence>
<dbReference type="AlphaFoldDB" id="A0AAD9IY18"/>
<keyword evidence="7" id="KW-0325">Glycoprotein</keyword>
<keyword evidence="6 8" id="KW-0472">Membrane</keyword>
<comment type="caution">
    <text evidence="10">The sequence shown here is derived from an EMBL/GenBank/DDBJ whole genome shotgun (WGS) entry which is preliminary data.</text>
</comment>
<dbReference type="Pfam" id="PF03567">
    <property type="entry name" value="Sulfotransfer_2"/>
    <property type="match status" value="1"/>
</dbReference>
<dbReference type="InterPro" id="IPR027417">
    <property type="entry name" value="P-loop_NTPase"/>
</dbReference>
<evidence type="ECO:0000256" key="8">
    <source>
        <dbReference type="RuleBase" id="RU364122"/>
    </source>
</evidence>
<evidence type="ECO:0000256" key="5">
    <source>
        <dbReference type="ARBA" id="ARBA00022989"/>
    </source>
</evidence>
<organism evidence="10 11">
    <name type="scientific">Paralvinella palmiformis</name>
    <dbReference type="NCBI Taxonomy" id="53620"/>
    <lineage>
        <taxon>Eukaryota</taxon>
        <taxon>Metazoa</taxon>
        <taxon>Spiralia</taxon>
        <taxon>Lophotrochozoa</taxon>
        <taxon>Annelida</taxon>
        <taxon>Polychaeta</taxon>
        <taxon>Sedentaria</taxon>
        <taxon>Canalipalpata</taxon>
        <taxon>Terebellida</taxon>
        <taxon>Terebelliformia</taxon>
        <taxon>Alvinellidae</taxon>
        <taxon>Paralvinella</taxon>
    </lineage>
</organism>
<comment type="function">
    <text evidence="8">6-O-sulfation enzyme which catalyzes the transfer of sulfate from 3'-phosphoadenosine 5'-phosphosulfate (PAPS) to position 6 of the N-sulfoglucosamine residue (GlcNS) of heparan sulfate.</text>
</comment>
<feature type="region of interest" description="Disordered" evidence="9">
    <location>
        <begin position="214"/>
        <end position="238"/>
    </location>
</feature>
<evidence type="ECO:0000256" key="1">
    <source>
        <dbReference type="ARBA" id="ARBA00004167"/>
    </source>
</evidence>
<keyword evidence="5" id="KW-1133">Transmembrane helix</keyword>
<dbReference type="EC" id="2.8.2.-" evidence="8"/>
<evidence type="ECO:0000256" key="7">
    <source>
        <dbReference type="ARBA" id="ARBA00023180"/>
    </source>
</evidence>
<reference evidence="10" key="1">
    <citation type="journal article" date="2023" name="Mol. Biol. Evol.">
        <title>Third-Generation Sequencing Reveals the Adaptive Role of the Epigenome in Three Deep-Sea Polychaetes.</title>
        <authorList>
            <person name="Perez M."/>
            <person name="Aroh O."/>
            <person name="Sun Y."/>
            <person name="Lan Y."/>
            <person name="Juniper S.K."/>
            <person name="Young C.R."/>
            <person name="Angers B."/>
            <person name="Qian P.Y."/>
        </authorList>
    </citation>
    <scope>NUCLEOTIDE SEQUENCE</scope>
    <source>
        <strain evidence="10">P08H-3</strain>
    </source>
</reference>
<proteinExistence type="inferred from homology"/>
<keyword evidence="3 8" id="KW-0808">Transferase</keyword>
<keyword evidence="4" id="KW-0812">Transmembrane</keyword>
<dbReference type="GO" id="GO:0017095">
    <property type="term" value="F:heparan sulfate 6-sulfotransferase activity"/>
    <property type="evidence" value="ECO:0007669"/>
    <property type="project" value="TreeGrafter"/>
</dbReference>
<evidence type="ECO:0000256" key="4">
    <source>
        <dbReference type="ARBA" id="ARBA00022692"/>
    </source>
</evidence>
<comment type="subcellular location">
    <subcellularLocation>
        <location evidence="1">Membrane</location>
        <topology evidence="1">Single-pass membrane protein</topology>
    </subcellularLocation>
    <subcellularLocation>
        <location evidence="8">Membrane</location>
        <topology evidence="8">Single-pass type II membrane protein</topology>
    </subcellularLocation>
</comment>
<evidence type="ECO:0000256" key="6">
    <source>
        <dbReference type="ARBA" id="ARBA00023136"/>
    </source>
</evidence>
<protein>
    <recommendedName>
        <fullName evidence="8">Heparan-sulfate 6-O-sulfotransferase</fullName>
        <ecNumber evidence="8">2.8.2.-</ecNumber>
    </recommendedName>
</protein>
<sequence length="272" mass="32534">YLYITILRDPYTRYISEFKHVERGATWKAARLQCDGRQASLEEVPFCFHGPKWTDVTLEAFMSCPHNLANNRQVRMLANLSLSGCYKNDVTLPESRDCVMLKSAKRNLRQMAFFGLTEYQRETQYLFEKTFGLKFRRNFIQYNRTHASEIEITQQQKWRISEVNKLDLDLYQYAKTIFFQRLEKVLKEDQEGKDEDSKEAVVWEDVAHKKNEEFVNQMSRGNDYEEGDENDAEDDEEYNHRIIQQKSLFLIQNQNPVRNHNNLRFSKERRLN</sequence>
<evidence type="ECO:0000313" key="10">
    <source>
        <dbReference type="EMBL" id="KAK2142453.1"/>
    </source>
</evidence>
<dbReference type="GO" id="GO:0016020">
    <property type="term" value="C:membrane"/>
    <property type="evidence" value="ECO:0007669"/>
    <property type="project" value="UniProtKB-SubCell"/>
</dbReference>
<evidence type="ECO:0000313" key="11">
    <source>
        <dbReference type="Proteomes" id="UP001208570"/>
    </source>
</evidence>
<gene>
    <name evidence="10" type="ORF">LSH36_952g00040</name>
</gene>
<comment type="similarity">
    <text evidence="2 8">Belongs to the sulfotransferase 6 family.</text>
</comment>
<dbReference type="EMBL" id="JAODUP010000952">
    <property type="protein sequence ID" value="KAK2142453.1"/>
    <property type="molecule type" value="Genomic_DNA"/>
</dbReference>
<feature type="non-terminal residue" evidence="10">
    <location>
        <position position="1"/>
    </location>
</feature>
<dbReference type="InterPro" id="IPR010635">
    <property type="entry name" value="Heparan_SO4-6-sulfoTrfase"/>
</dbReference>
<comment type="catalytic activity">
    <reaction evidence="8">
        <text>alpha-D-glucosaminyl-[heparan sulfate](n) + 3'-phosphoadenylyl sulfate = 6-sulfo-alpha-D-glucosaminyl-[heparan sulfate](n) + adenosine 3',5'-bisphosphate + H(+)</text>
        <dbReference type="Rhea" id="RHEA:56604"/>
        <dbReference type="Rhea" id="RHEA-COMP:9830"/>
        <dbReference type="Rhea" id="RHEA-COMP:14621"/>
        <dbReference type="ChEBI" id="CHEBI:15378"/>
        <dbReference type="ChEBI" id="CHEBI:58339"/>
        <dbReference type="ChEBI" id="CHEBI:58343"/>
        <dbReference type="ChEBI" id="CHEBI:58388"/>
        <dbReference type="ChEBI" id="CHEBI:140604"/>
    </reaction>
</comment>
<feature type="compositionally biased region" description="Acidic residues" evidence="9">
    <location>
        <begin position="224"/>
        <end position="237"/>
    </location>
</feature>
<accession>A0AAD9IY18</accession>
<dbReference type="Gene3D" id="3.40.50.300">
    <property type="entry name" value="P-loop containing nucleotide triphosphate hydrolases"/>
    <property type="match status" value="1"/>
</dbReference>
<dbReference type="Proteomes" id="UP001208570">
    <property type="component" value="Unassembled WGS sequence"/>
</dbReference>
<dbReference type="InterPro" id="IPR005331">
    <property type="entry name" value="Sulfotransferase"/>
</dbReference>
<dbReference type="PANTHER" id="PTHR12812:SF0">
    <property type="entry name" value="HEPARAN-SULFATE 6-O-SULFOTRANSFERASE"/>
    <property type="match status" value="1"/>
</dbReference>
<evidence type="ECO:0000256" key="2">
    <source>
        <dbReference type="ARBA" id="ARBA00010109"/>
    </source>
</evidence>
<keyword evidence="11" id="KW-1185">Reference proteome</keyword>